<dbReference type="EMBL" id="FBWC01000017">
    <property type="protein sequence ID" value="CUX41400.1"/>
    <property type="molecule type" value="Genomic_DNA"/>
</dbReference>
<dbReference type="AlphaFoldDB" id="A0A1S7QT24"/>
<protein>
    <submittedName>
        <fullName evidence="2">Uncharacterized protein</fullName>
    </submittedName>
</protein>
<gene>
    <name evidence="2" type="ORF">AGR4C_Cc80472</name>
</gene>
<accession>A0A1S7QT24</accession>
<evidence type="ECO:0000313" key="3">
    <source>
        <dbReference type="Proteomes" id="UP000191897"/>
    </source>
</evidence>
<reference evidence="2 3" key="1">
    <citation type="submission" date="2016-01" db="EMBL/GenBank/DDBJ databases">
        <authorList>
            <person name="Oliw E.H."/>
        </authorList>
    </citation>
    <scope>NUCLEOTIDE SEQUENCE [LARGE SCALE GENOMIC DNA]</scope>
    <source>
        <strain evidence="2 3">Kerr 14</strain>
    </source>
</reference>
<name>A0A1S7QT24_AGRTU</name>
<evidence type="ECO:0000313" key="2">
    <source>
        <dbReference type="EMBL" id="CUX41400.1"/>
    </source>
</evidence>
<feature type="compositionally biased region" description="Polar residues" evidence="1">
    <location>
        <begin position="47"/>
        <end position="60"/>
    </location>
</feature>
<feature type="region of interest" description="Disordered" evidence="1">
    <location>
        <begin position="40"/>
        <end position="60"/>
    </location>
</feature>
<organism evidence="2 3">
    <name type="scientific">Agrobacterium tumefaciens str. Kerr 14</name>
    <dbReference type="NCBI Taxonomy" id="1183424"/>
    <lineage>
        <taxon>Bacteria</taxon>
        <taxon>Pseudomonadati</taxon>
        <taxon>Pseudomonadota</taxon>
        <taxon>Alphaproteobacteria</taxon>
        <taxon>Hyphomicrobiales</taxon>
        <taxon>Rhizobiaceae</taxon>
        <taxon>Rhizobium/Agrobacterium group</taxon>
        <taxon>Agrobacterium</taxon>
        <taxon>Agrobacterium tumefaciens complex</taxon>
    </lineage>
</organism>
<evidence type="ECO:0000256" key="1">
    <source>
        <dbReference type="SAM" id="MobiDB-lite"/>
    </source>
</evidence>
<dbReference type="Proteomes" id="UP000191897">
    <property type="component" value="Unassembled WGS sequence"/>
</dbReference>
<sequence>MLNSFINKLERMNYGHHAVHDGADFGNAVFFGATNRGLPLVPPAKLGQNSPVQSQDNARR</sequence>
<proteinExistence type="predicted"/>